<keyword evidence="4" id="KW-1185">Reference proteome</keyword>
<evidence type="ECO:0000259" key="2">
    <source>
        <dbReference type="Pfam" id="PF02698"/>
    </source>
</evidence>
<protein>
    <submittedName>
        <fullName evidence="3">SanA protein</fullName>
    </submittedName>
</protein>
<dbReference type="Proteomes" id="UP000553034">
    <property type="component" value="Unassembled WGS sequence"/>
</dbReference>
<comment type="caution">
    <text evidence="3">The sequence shown here is derived from an EMBL/GenBank/DDBJ whole genome shotgun (WGS) entry which is preliminary data.</text>
</comment>
<dbReference type="InterPro" id="IPR003848">
    <property type="entry name" value="DUF218"/>
</dbReference>
<proteinExistence type="predicted"/>
<gene>
    <name evidence="3" type="ORF">GGR32_001476</name>
</gene>
<feature type="transmembrane region" description="Helical" evidence="1">
    <location>
        <begin position="6"/>
        <end position="26"/>
    </location>
</feature>
<dbReference type="RefSeq" id="WP_183477535.1">
    <property type="nucleotide sequence ID" value="NZ_JACIFO010000005.1"/>
</dbReference>
<dbReference type="CDD" id="cd06259">
    <property type="entry name" value="YdcF-like"/>
    <property type="match status" value="1"/>
</dbReference>
<keyword evidence="1" id="KW-1133">Transmembrane helix</keyword>
<dbReference type="PANTHER" id="PTHR30336">
    <property type="entry name" value="INNER MEMBRANE PROTEIN, PROBABLE PERMEASE"/>
    <property type="match status" value="1"/>
</dbReference>
<evidence type="ECO:0000256" key="1">
    <source>
        <dbReference type="SAM" id="Phobius"/>
    </source>
</evidence>
<sequence length="212" mass="24094">MSIKKVITWVLFLGLITLLVIVLANWRINSFSETRITTKLSEIPKHKVGMVLGTAKYTVGGQINLFFLYRINAVEKLYKADKIDYVLVSGDNGNTNYNEPQAFKEALVERGIPEEKIILDYAGFRTLDSVVRAKEVFGQNQLIIISQPFHNARAVYIADHFGIEAIGFNAQSVHYTVSIKVQLREYLARVKVFVDLLFNVQPKFLGEKILIK</sequence>
<dbReference type="AlphaFoldDB" id="A0A840EQC7"/>
<reference evidence="3 4" key="1">
    <citation type="submission" date="2020-08" db="EMBL/GenBank/DDBJ databases">
        <title>Genomic Encyclopedia of Type Strains, Phase IV (KMG-IV): sequencing the most valuable type-strain genomes for metagenomic binning, comparative biology and taxonomic classification.</title>
        <authorList>
            <person name="Goeker M."/>
        </authorList>
    </citation>
    <scope>NUCLEOTIDE SEQUENCE [LARGE SCALE GENOMIC DNA]</scope>
    <source>
        <strain evidence="3 4">DSM 29568</strain>
    </source>
</reference>
<name>A0A840EQC7_9FLAO</name>
<organism evidence="3 4">
    <name type="scientific">Mesonia hippocampi</name>
    <dbReference type="NCBI Taxonomy" id="1628250"/>
    <lineage>
        <taxon>Bacteria</taxon>
        <taxon>Pseudomonadati</taxon>
        <taxon>Bacteroidota</taxon>
        <taxon>Flavobacteriia</taxon>
        <taxon>Flavobacteriales</taxon>
        <taxon>Flavobacteriaceae</taxon>
        <taxon>Mesonia</taxon>
    </lineage>
</organism>
<accession>A0A840EQC7</accession>
<keyword evidence="1" id="KW-0472">Membrane</keyword>
<keyword evidence="1" id="KW-0812">Transmembrane</keyword>
<evidence type="ECO:0000313" key="3">
    <source>
        <dbReference type="EMBL" id="MBB4119180.1"/>
    </source>
</evidence>
<dbReference type="EMBL" id="JACIFO010000005">
    <property type="protein sequence ID" value="MBB4119180.1"/>
    <property type="molecule type" value="Genomic_DNA"/>
</dbReference>
<feature type="domain" description="DUF218" evidence="2">
    <location>
        <begin position="50"/>
        <end position="187"/>
    </location>
</feature>
<dbReference type="Pfam" id="PF02698">
    <property type="entry name" value="DUF218"/>
    <property type="match status" value="1"/>
</dbReference>
<dbReference type="GO" id="GO:0005886">
    <property type="term" value="C:plasma membrane"/>
    <property type="evidence" value="ECO:0007669"/>
    <property type="project" value="TreeGrafter"/>
</dbReference>
<dbReference type="PANTHER" id="PTHR30336:SF6">
    <property type="entry name" value="INTEGRAL MEMBRANE PROTEIN"/>
    <property type="match status" value="1"/>
</dbReference>
<evidence type="ECO:0000313" key="4">
    <source>
        <dbReference type="Proteomes" id="UP000553034"/>
    </source>
</evidence>
<dbReference type="InterPro" id="IPR051599">
    <property type="entry name" value="Cell_Envelope_Assoc"/>
</dbReference>